<evidence type="ECO:0000256" key="1">
    <source>
        <dbReference type="SAM" id="Phobius"/>
    </source>
</evidence>
<protein>
    <recommendedName>
        <fullName evidence="4">Dynamin family protein</fullName>
    </recommendedName>
</protein>
<reference evidence="2 3" key="1">
    <citation type="submission" date="2022-07" db="EMBL/GenBank/DDBJ databases">
        <title>Methylomonas rivi sp. nov., Methylomonas rosea sp. nov., Methylomonas aureus sp. nov. and Methylomonas subterranea sp. nov., four novel methanotrophs isolated from a freshwater creek and the deep terrestrial subsurface.</title>
        <authorList>
            <person name="Abin C."/>
            <person name="Sankaranarayanan K."/>
            <person name="Garner C."/>
            <person name="Sindelar R."/>
            <person name="Kotary K."/>
            <person name="Garner R."/>
            <person name="Barclay S."/>
            <person name="Lawson P."/>
            <person name="Krumholz L."/>
        </authorList>
    </citation>
    <scope>NUCLEOTIDE SEQUENCE [LARGE SCALE GENOMIC DNA]</scope>
    <source>
        <strain evidence="2 3">WSC-6</strain>
    </source>
</reference>
<sequence length="452" mass="51122">MADKTVSKHLVNLEKQFATTDPVLQKAVKVFQELDELEFEMALIDPEETTARRSSWWPLISTLGGYSPAKSEFLNRFLGVTLHTTRHKFTVLQYTPQTTSATLPGTALDADHRLPFYQISRDMEQTSPGEGGKVNSYLELVTVNSGKLKNKLIVDTPVLNPAAENAANGLLRQHVIAISDLVLVFTDLFEADPEFNKDVVAGIVKYQDTNKFLFVIDHSELNLDPNKSQEIIAAWQRRLAEFGIFTGHYVVLSQNGDNSQIEQRINNLNNDRSYRILESLENSIRAVDDVVMDEVESALTLWKERCNATTLIVLSFIIMLILFAEIAVGILDLFFDPIIGPLIVLALAAILTPIHIIVSRVHAKFIINQLHKRQKQLNLSEDLSGLFEKSLSFWRVLLPITQPVGKTKKNRKKLNHLLEQTKDLVQALNDQFSRSQFQDYPSSYEVQSGEDY</sequence>
<accession>A0ABT1U4Z8</accession>
<keyword evidence="3" id="KW-1185">Reference proteome</keyword>
<dbReference type="RefSeq" id="WP_256615282.1">
    <property type="nucleotide sequence ID" value="NZ_JANIBK010000045.1"/>
</dbReference>
<keyword evidence="1" id="KW-0472">Membrane</keyword>
<name>A0ABT1U4Z8_9GAMM</name>
<gene>
    <name evidence="2" type="ORF">NP596_10375</name>
</gene>
<dbReference type="EMBL" id="JANIBK010000045">
    <property type="protein sequence ID" value="MCQ8128862.1"/>
    <property type="molecule type" value="Genomic_DNA"/>
</dbReference>
<keyword evidence="1" id="KW-1133">Transmembrane helix</keyword>
<feature type="transmembrane region" description="Helical" evidence="1">
    <location>
        <begin position="311"/>
        <end position="331"/>
    </location>
</feature>
<evidence type="ECO:0008006" key="4">
    <source>
        <dbReference type="Google" id="ProtNLM"/>
    </source>
</evidence>
<keyword evidence="1" id="KW-0812">Transmembrane</keyword>
<organism evidence="2 3">
    <name type="scientific">Methylomonas rivi</name>
    <dbReference type="NCBI Taxonomy" id="2952226"/>
    <lineage>
        <taxon>Bacteria</taxon>
        <taxon>Pseudomonadati</taxon>
        <taxon>Pseudomonadota</taxon>
        <taxon>Gammaproteobacteria</taxon>
        <taxon>Methylococcales</taxon>
        <taxon>Methylococcaceae</taxon>
        <taxon>Methylomonas</taxon>
    </lineage>
</organism>
<evidence type="ECO:0000313" key="3">
    <source>
        <dbReference type="Proteomes" id="UP001524586"/>
    </source>
</evidence>
<dbReference type="Gene3D" id="3.40.50.300">
    <property type="entry name" value="P-loop containing nucleotide triphosphate hydrolases"/>
    <property type="match status" value="1"/>
</dbReference>
<dbReference type="InterPro" id="IPR027417">
    <property type="entry name" value="P-loop_NTPase"/>
</dbReference>
<feature type="transmembrane region" description="Helical" evidence="1">
    <location>
        <begin position="337"/>
        <end position="358"/>
    </location>
</feature>
<comment type="caution">
    <text evidence="2">The sequence shown here is derived from an EMBL/GenBank/DDBJ whole genome shotgun (WGS) entry which is preliminary data.</text>
</comment>
<dbReference type="Proteomes" id="UP001524586">
    <property type="component" value="Unassembled WGS sequence"/>
</dbReference>
<evidence type="ECO:0000313" key="2">
    <source>
        <dbReference type="EMBL" id="MCQ8128862.1"/>
    </source>
</evidence>
<proteinExistence type="predicted"/>